<gene>
    <name evidence="1" type="ORF">ERS075527_04632</name>
    <name evidence="2" type="ORF">ERS075579_04784</name>
</gene>
<dbReference type="EMBL" id="CSWP01000012">
    <property type="protein sequence ID" value="CPV70414.1"/>
    <property type="molecule type" value="Genomic_DNA"/>
</dbReference>
<evidence type="ECO:0000313" key="3">
    <source>
        <dbReference type="Proteomes" id="UP000038487"/>
    </source>
</evidence>
<proteinExistence type="predicted"/>
<dbReference type="EMBL" id="CSUW01000012">
    <property type="protein sequence ID" value="CPT61330.1"/>
    <property type="molecule type" value="Genomic_DNA"/>
</dbReference>
<dbReference type="RefSeq" id="WP_005100760.1">
    <property type="nucleotide sequence ID" value="NZ_CP014951.1"/>
</dbReference>
<dbReference type="Proteomes" id="UP000045782">
    <property type="component" value="Unassembled WGS sequence"/>
</dbReference>
<name>A0A0U0Y0A2_9MYCO</name>
<protein>
    <submittedName>
        <fullName evidence="2">Uncharacterized protein</fullName>
    </submittedName>
</protein>
<dbReference type="AlphaFoldDB" id="A0A0U0Y0A2"/>
<reference evidence="1 3" key="2">
    <citation type="submission" date="2015-03" db="EMBL/GenBank/DDBJ databases">
        <authorList>
            <consortium name="Pathogen Informatics"/>
            <person name="Murphy D."/>
        </authorList>
    </citation>
    <scope>NUCLEOTIDE SEQUENCE [LARGE SCALE GENOMIC DNA]</scope>
    <source>
        <strain evidence="1 3">PAP036</strain>
    </source>
</reference>
<evidence type="ECO:0000313" key="4">
    <source>
        <dbReference type="Proteomes" id="UP000045782"/>
    </source>
</evidence>
<sequence length="80" mass="8345">MTDRLPARWDSQPLATALEVMAASGPAEGRLRFDFGQAGSVGLSLHLNPTKLSRGASDALLAQIAQLSLLAAKSTQQVIG</sequence>
<dbReference type="Proteomes" id="UP000038487">
    <property type="component" value="Unassembled WGS sequence"/>
</dbReference>
<evidence type="ECO:0000313" key="1">
    <source>
        <dbReference type="EMBL" id="CPT61330.1"/>
    </source>
</evidence>
<reference evidence="2 4" key="1">
    <citation type="submission" date="2015-03" db="EMBL/GenBank/DDBJ databases">
        <authorList>
            <person name="Murphy D."/>
        </authorList>
    </citation>
    <scope>NUCLEOTIDE SEQUENCE [LARGE SCALE GENOMIC DNA]</scope>
    <source>
        <strain evidence="2 4">PAP088</strain>
    </source>
</reference>
<organism evidence="2 4">
    <name type="scientific">Mycobacteroides abscessus</name>
    <dbReference type="NCBI Taxonomy" id="36809"/>
    <lineage>
        <taxon>Bacteria</taxon>
        <taxon>Bacillati</taxon>
        <taxon>Actinomycetota</taxon>
        <taxon>Actinomycetes</taxon>
        <taxon>Mycobacteriales</taxon>
        <taxon>Mycobacteriaceae</taxon>
        <taxon>Mycobacteroides</taxon>
    </lineage>
</organism>
<evidence type="ECO:0000313" key="2">
    <source>
        <dbReference type="EMBL" id="CPV70414.1"/>
    </source>
</evidence>
<accession>A0A0U0Y0A2</accession>